<dbReference type="HOGENOM" id="CLU_2866298_0_0_6"/>
<proteinExistence type="predicted"/>
<evidence type="ECO:0000313" key="5">
    <source>
        <dbReference type="Proteomes" id="UP000182998"/>
    </source>
</evidence>
<organism evidence="2 4">
    <name type="scientific">Legionella micdadei</name>
    <name type="common">Tatlockia micdadei</name>
    <dbReference type="NCBI Taxonomy" id="451"/>
    <lineage>
        <taxon>Bacteria</taxon>
        <taxon>Pseudomonadati</taxon>
        <taxon>Pseudomonadota</taxon>
        <taxon>Gammaproteobacteria</taxon>
        <taxon>Legionellales</taxon>
        <taxon>Legionellaceae</taxon>
        <taxon>Legionella</taxon>
    </lineage>
</organism>
<reference evidence="2" key="1">
    <citation type="submission" date="2014-09" db="EMBL/GenBank/DDBJ databases">
        <authorList>
            <person name="GOMEZ-VALERO Laura"/>
        </authorList>
    </citation>
    <scope>NUCLEOTIDE SEQUENCE</scope>
    <source>
        <strain evidence="2">ATCC33218</strain>
    </source>
</reference>
<evidence type="ECO:0000256" key="1">
    <source>
        <dbReference type="SAM" id="Phobius"/>
    </source>
</evidence>
<evidence type="ECO:0000313" key="2">
    <source>
        <dbReference type="EMBL" id="CEG61483.1"/>
    </source>
</evidence>
<dbReference type="EMBL" id="FMVN01000008">
    <property type="protein sequence ID" value="SCY44010.1"/>
    <property type="molecule type" value="Genomic_DNA"/>
</dbReference>
<dbReference type="KEGG" id="tmc:LMI_2210"/>
<name>A0A098GG90_LEGMI</name>
<protein>
    <submittedName>
        <fullName evidence="2">Uncharacterized protein</fullName>
    </submittedName>
</protein>
<keyword evidence="5" id="KW-1185">Reference proteome</keyword>
<feature type="transmembrane region" description="Helical" evidence="1">
    <location>
        <begin position="20"/>
        <end position="39"/>
    </location>
</feature>
<evidence type="ECO:0000313" key="4">
    <source>
        <dbReference type="Proteomes" id="UP000032414"/>
    </source>
</evidence>
<dbReference type="AlphaFoldDB" id="A0A098GG90"/>
<keyword evidence="1" id="KW-1133">Transmembrane helix</keyword>
<dbReference type="Proteomes" id="UP000032414">
    <property type="component" value="Chromosome I"/>
</dbReference>
<dbReference type="EMBL" id="LN614830">
    <property type="protein sequence ID" value="CEG61483.1"/>
    <property type="molecule type" value="Genomic_DNA"/>
</dbReference>
<dbReference type="PATRIC" id="fig|451.8.peg.3072"/>
<reference evidence="4" key="2">
    <citation type="submission" date="2014-09" db="EMBL/GenBank/DDBJ databases">
        <authorList>
            <person name="Gomez-Valero L."/>
        </authorList>
    </citation>
    <scope>NUCLEOTIDE SEQUENCE [LARGE SCALE GENOMIC DNA]</scope>
    <source>
        <strain evidence="4">ATCC33218</strain>
    </source>
</reference>
<gene>
    <name evidence="2" type="ORF">LMI_2210</name>
    <name evidence="3" type="ORF">SAMN02982997_01692</name>
</gene>
<dbReference type="Proteomes" id="UP000182998">
    <property type="component" value="Unassembled WGS sequence"/>
</dbReference>
<accession>A0A098GG90</accession>
<keyword evidence="1" id="KW-0812">Transmembrane</keyword>
<keyword evidence="1" id="KW-0472">Membrane</keyword>
<sequence length="64" mass="7709">MDFKIERNQLLGFHEATPRINYGLCVYLLNCSLMLGTVFKDKVRIVFLMTKSREECWNIRVYYK</sequence>
<evidence type="ECO:0000313" key="3">
    <source>
        <dbReference type="EMBL" id="SCY44010.1"/>
    </source>
</evidence>
<reference evidence="3 5" key="3">
    <citation type="submission" date="2016-10" db="EMBL/GenBank/DDBJ databases">
        <authorList>
            <person name="Varghese N."/>
            <person name="Submissions S."/>
        </authorList>
    </citation>
    <scope>NUCLEOTIDE SEQUENCE [LARGE SCALE GENOMIC DNA]</scope>
    <source>
        <strain evidence="3 5">ATCC 33218</strain>
    </source>
</reference>